<dbReference type="EMBL" id="JBGOSP010000028">
    <property type="protein sequence ID" value="MFA3841748.1"/>
    <property type="molecule type" value="Genomic_DNA"/>
</dbReference>
<name>A0ABV4SW74_9ACTN</name>
<keyword evidence="3" id="KW-1185">Reference proteome</keyword>
<accession>A0ABV4SW74</accession>
<evidence type="ECO:0000256" key="1">
    <source>
        <dbReference type="SAM" id="MobiDB-lite"/>
    </source>
</evidence>
<gene>
    <name evidence="2" type="ORF">ACEG43_37095</name>
</gene>
<dbReference type="Proteomes" id="UP001571476">
    <property type="component" value="Unassembled WGS sequence"/>
</dbReference>
<evidence type="ECO:0000313" key="3">
    <source>
        <dbReference type="Proteomes" id="UP001571476"/>
    </source>
</evidence>
<comment type="caution">
    <text evidence="2">The sequence shown here is derived from an EMBL/GenBank/DDBJ whole genome shotgun (WGS) entry which is preliminary data.</text>
</comment>
<protein>
    <submittedName>
        <fullName evidence="2">Uncharacterized protein</fullName>
    </submittedName>
</protein>
<proteinExistence type="predicted"/>
<evidence type="ECO:0000313" key="2">
    <source>
        <dbReference type="EMBL" id="MFA3841748.1"/>
    </source>
</evidence>
<organism evidence="2 3">
    <name type="scientific">Streptomyces aureus</name>
    <dbReference type="NCBI Taxonomy" id="193461"/>
    <lineage>
        <taxon>Bacteria</taxon>
        <taxon>Bacillati</taxon>
        <taxon>Actinomycetota</taxon>
        <taxon>Actinomycetes</taxon>
        <taxon>Kitasatosporales</taxon>
        <taxon>Streptomycetaceae</taxon>
        <taxon>Streptomyces</taxon>
    </lineage>
</organism>
<dbReference type="RefSeq" id="WP_372565897.1">
    <property type="nucleotide sequence ID" value="NZ_JBGOSP010000028.1"/>
</dbReference>
<reference evidence="2 3" key="1">
    <citation type="submission" date="2024-08" db="EMBL/GenBank/DDBJ databases">
        <title>Genome sequence of Streptomyces aureus CACIA-1.46HGO.</title>
        <authorList>
            <person name="Evangelista-Martinez Z."/>
        </authorList>
    </citation>
    <scope>NUCLEOTIDE SEQUENCE [LARGE SCALE GENOMIC DNA]</scope>
    <source>
        <strain evidence="2 3">CACIA-1.46HGO</strain>
    </source>
</reference>
<feature type="region of interest" description="Disordered" evidence="1">
    <location>
        <begin position="17"/>
        <end position="55"/>
    </location>
</feature>
<sequence>MLDAQAAVERWYVSRTASPPNQAAECLQRHKRQGTVERRYSEQLRQAAARAQGDP</sequence>